<evidence type="ECO:0000313" key="3">
    <source>
        <dbReference type="EMBL" id="MDY0871645.1"/>
    </source>
</evidence>
<dbReference type="PROSITE" id="PS51257">
    <property type="entry name" value="PROKAR_LIPOPROTEIN"/>
    <property type="match status" value="1"/>
</dbReference>
<evidence type="ECO:0000256" key="1">
    <source>
        <dbReference type="SAM" id="SignalP"/>
    </source>
</evidence>
<dbReference type="EMBL" id="JAXCLX010000001">
    <property type="protein sequence ID" value="MDY0871645.1"/>
    <property type="molecule type" value="Genomic_DNA"/>
</dbReference>
<protein>
    <submittedName>
        <fullName evidence="3">DUF3828 domain-containing protein</fullName>
    </submittedName>
</protein>
<dbReference type="InterPro" id="IPR024289">
    <property type="entry name" value="DUF3828"/>
</dbReference>
<evidence type="ECO:0000259" key="2">
    <source>
        <dbReference type="Pfam" id="PF12883"/>
    </source>
</evidence>
<dbReference type="Proteomes" id="UP001271769">
    <property type="component" value="Unassembled WGS sequence"/>
</dbReference>
<dbReference type="Gene3D" id="3.10.450.50">
    <property type="match status" value="1"/>
</dbReference>
<keyword evidence="4" id="KW-1185">Reference proteome</keyword>
<keyword evidence="1" id="KW-0732">Signal</keyword>
<proteinExistence type="predicted"/>
<dbReference type="Pfam" id="PF12883">
    <property type="entry name" value="DUF3828"/>
    <property type="match status" value="1"/>
</dbReference>
<name>A0ABU5DWG4_9PROT</name>
<feature type="signal peptide" evidence="1">
    <location>
        <begin position="1"/>
        <end position="24"/>
    </location>
</feature>
<sequence>MSFNLRPVFIAAAFLIAGCAASVAEEGFDSPQALLEELYGHYAGKPAGSGVDLGDQKMIEKYFTPELAAKIVADDAKAAAANEIPALDGDPFVDSQDWEITELATAVGKSSTPDTTTAKVHLKSYGEEKNLTLMLQKTAKGWQIADIDWGYDKLSHLYAE</sequence>
<reference evidence="3 4" key="1">
    <citation type="journal article" date="2013" name="Antonie Van Leeuwenhoek">
        <title>Dongia rigui sp. nov., isolated from freshwater of a large wetland in Korea.</title>
        <authorList>
            <person name="Baik K.S."/>
            <person name="Hwang Y.M."/>
            <person name="Choi J.S."/>
            <person name="Kwon J."/>
            <person name="Seong C.N."/>
        </authorList>
    </citation>
    <scope>NUCLEOTIDE SEQUENCE [LARGE SCALE GENOMIC DNA]</scope>
    <source>
        <strain evidence="3 4">04SU4-P</strain>
    </source>
</reference>
<feature type="chain" id="PRO_5047534408" evidence="1">
    <location>
        <begin position="25"/>
        <end position="160"/>
    </location>
</feature>
<evidence type="ECO:0000313" key="4">
    <source>
        <dbReference type="Proteomes" id="UP001271769"/>
    </source>
</evidence>
<comment type="caution">
    <text evidence="3">The sequence shown here is derived from an EMBL/GenBank/DDBJ whole genome shotgun (WGS) entry which is preliminary data.</text>
</comment>
<accession>A0ABU5DWG4</accession>
<gene>
    <name evidence="3" type="ORF">SMD31_06915</name>
</gene>
<organism evidence="3 4">
    <name type="scientific">Dongia rigui</name>
    <dbReference type="NCBI Taxonomy" id="940149"/>
    <lineage>
        <taxon>Bacteria</taxon>
        <taxon>Pseudomonadati</taxon>
        <taxon>Pseudomonadota</taxon>
        <taxon>Alphaproteobacteria</taxon>
        <taxon>Rhodospirillales</taxon>
        <taxon>Dongiaceae</taxon>
        <taxon>Dongia</taxon>
    </lineage>
</organism>
<dbReference type="RefSeq" id="WP_320500075.1">
    <property type="nucleotide sequence ID" value="NZ_JAXCLX010000001.1"/>
</dbReference>
<feature type="domain" description="DUF3828" evidence="2">
    <location>
        <begin position="37"/>
        <end position="148"/>
    </location>
</feature>